<evidence type="ECO:0000256" key="4">
    <source>
        <dbReference type="ARBA" id="ARBA00022723"/>
    </source>
</evidence>
<comment type="function">
    <text evidence="9">Catalyzes the conversion of epoxyqueuosine (oQ) to queuosine (Q), which is a hypermodified base found in the wobble positions of tRNA(Asp), tRNA(Asn), tRNA(His) and tRNA(Tyr).</text>
</comment>
<keyword evidence="8 9" id="KW-0411">Iron-sulfur</keyword>
<comment type="catalytic activity">
    <reaction evidence="9">
        <text>epoxyqueuosine(34) in tRNA + AH2 = queuosine(34) in tRNA + A + H2O</text>
        <dbReference type="Rhea" id="RHEA:32159"/>
        <dbReference type="Rhea" id="RHEA-COMP:18571"/>
        <dbReference type="Rhea" id="RHEA-COMP:18582"/>
        <dbReference type="ChEBI" id="CHEBI:13193"/>
        <dbReference type="ChEBI" id="CHEBI:15377"/>
        <dbReference type="ChEBI" id="CHEBI:17499"/>
        <dbReference type="ChEBI" id="CHEBI:194431"/>
        <dbReference type="ChEBI" id="CHEBI:194443"/>
        <dbReference type="EC" id="1.17.99.6"/>
    </reaction>
</comment>
<keyword evidence="3 9" id="KW-0819">tRNA processing</keyword>
<evidence type="ECO:0000256" key="6">
    <source>
        <dbReference type="ARBA" id="ARBA00023002"/>
    </source>
</evidence>
<feature type="domain" description="4Fe-4S ferredoxin-type" evidence="10">
    <location>
        <begin position="176"/>
        <end position="208"/>
    </location>
</feature>
<keyword evidence="4 9" id="KW-0479">Metal-binding</keyword>
<dbReference type="SUPFAM" id="SSF46548">
    <property type="entry name" value="alpha-helical ferredoxin"/>
    <property type="match status" value="1"/>
</dbReference>
<evidence type="ECO:0000256" key="3">
    <source>
        <dbReference type="ARBA" id="ARBA00022694"/>
    </source>
</evidence>
<dbReference type="Pfam" id="PF13484">
    <property type="entry name" value="Fer4_16"/>
    <property type="match status" value="1"/>
</dbReference>
<dbReference type="InterPro" id="IPR017900">
    <property type="entry name" value="4Fe4S_Fe_S_CS"/>
</dbReference>
<protein>
    <recommendedName>
        <fullName evidence="9">Epoxyqueuosine reductase</fullName>
        <ecNumber evidence="9">1.17.99.6</ecNumber>
    </recommendedName>
    <alternativeName>
        <fullName evidence="9">Queuosine biosynthesis protein QueG</fullName>
    </alternativeName>
</protein>
<evidence type="ECO:0000313" key="12">
    <source>
        <dbReference type="Proteomes" id="UP000324595"/>
    </source>
</evidence>
<dbReference type="HAMAP" id="MF_00916">
    <property type="entry name" value="QueG"/>
    <property type="match status" value="1"/>
</dbReference>
<feature type="binding site" evidence="9">
    <location>
        <position position="134"/>
    </location>
    <ligand>
        <name>cob(II)alamin</name>
        <dbReference type="ChEBI" id="CHEBI:16304"/>
    </ligand>
</feature>
<comment type="subunit">
    <text evidence="9">Monomer.</text>
</comment>
<keyword evidence="2 9" id="KW-0963">Cytoplasm</keyword>
<dbReference type="GO" id="GO:0008616">
    <property type="term" value="P:tRNA queuosine(34) biosynthetic process"/>
    <property type="evidence" value="ECO:0007669"/>
    <property type="project" value="UniProtKB-UniRule"/>
</dbReference>
<dbReference type="GO" id="GO:0005737">
    <property type="term" value="C:cytoplasm"/>
    <property type="evidence" value="ECO:0007669"/>
    <property type="project" value="UniProtKB-SubCell"/>
</dbReference>
<comment type="cofactor">
    <cofactor evidence="9">
        <name>cob(II)alamin</name>
        <dbReference type="ChEBI" id="CHEBI:16304"/>
    </cofactor>
</comment>
<reference evidence="11 12" key="1">
    <citation type="submission" date="2019-07" db="EMBL/GenBank/DDBJ databases">
        <title>Genomic Encyclopedia of Archaeal and Bacterial Type Strains, Phase II (KMG-II): from individual species to whole genera.</title>
        <authorList>
            <person name="Goeker M."/>
        </authorList>
    </citation>
    <scope>NUCLEOTIDE SEQUENCE [LARGE SCALE GENOMIC DNA]</scope>
    <source>
        <strain evidence="11 12">DSM 21935</strain>
    </source>
</reference>
<feature type="binding site" evidence="9">
    <location>
        <position position="194"/>
    </location>
    <ligand>
        <name>[4Fe-4S] cluster</name>
        <dbReference type="ChEBI" id="CHEBI:49883"/>
        <label>1</label>
    </ligand>
</feature>
<dbReference type="RefSeq" id="WP_148897827.1">
    <property type="nucleotide sequence ID" value="NZ_VNHY01000001.1"/>
</dbReference>
<feature type="binding site" evidence="9">
    <location>
        <position position="216"/>
    </location>
    <ligand>
        <name>cob(II)alamin</name>
        <dbReference type="ChEBI" id="CHEBI:16304"/>
    </ligand>
</feature>
<dbReference type="AlphaFoldDB" id="A0A5D3YRI1"/>
<feature type="binding site" evidence="9">
    <location>
        <position position="241"/>
    </location>
    <ligand>
        <name>[4Fe-4S] cluster</name>
        <dbReference type="ChEBI" id="CHEBI:49883"/>
        <label>2</label>
    </ligand>
</feature>
<dbReference type="PANTHER" id="PTHR30002">
    <property type="entry name" value="EPOXYQUEUOSINE REDUCTASE"/>
    <property type="match status" value="1"/>
</dbReference>
<comment type="subcellular location">
    <subcellularLocation>
        <location evidence="9">Cytoplasm</location>
    </subcellularLocation>
</comment>
<keyword evidence="7 9" id="KW-0408">Iron</keyword>
<evidence type="ECO:0000259" key="10">
    <source>
        <dbReference type="PROSITE" id="PS51379"/>
    </source>
</evidence>
<dbReference type="GO" id="GO:0052693">
    <property type="term" value="F:epoxyqueuosine reductase activity"/>
    <property type="evidence" value="ECO:0007669"/>
    <property type="project" value="UniProtKB-UniRule"/>
</dbReference>
<feature type="binding site" evidence="9">
    <location>
        <position position="248"/>
    </location>
    <ligand>
        <name>[4Fe-4S] cluster</name>
        <dbReference type="ChEBI" id="CHEBI:49883"/>
        <label>1</label>
    </ligand>
</feature>
<dbReference type="NCBIfam" id="TIGR00276">
    <property type="entry name" value="tRNA epoxyqueuosine(34) reductase QueG"/>
    <property type="match status" value="1"/>
</dbReference>
<dbReference type="PANTHER" id="PTHR30002:SF4">
    <property type="entry name" value="EPOXYQUEUOSINE REDUCTASE"/>
    <property type="match status" value="1"/>
</dbReference>
<evidence type="ECO:0000256" key="5">
    <source>
        <dbReference type="ARBA" id="ARBA00022785"/>
    </source>
</evidence>
<feature type="binding site" evidence="9">
    <location>
        <begin position="241"/>
        <end position="242"/>
    </location>
    <ligand>
        <name>cob(II)alamin</name>
        <dbReference type="ChEBI" id="CHEBI:16304"/>
    </ligand>
</feature>
<feature type="binding site" evidence="9">
    <location>
        <position position="158"/>
    </location>
    <ligand>
        <name>cob(II)alamin</name>
        <dbReference type="ChEBI" id="CHEBI:16304"/>
    </ligand>
</feature>
<feature type="binding site" evidence="9">
    <location>
        <position position="214"/>
    </location>
    <ligand>
        <name>[4Fe-4S] cluster</name>
        <dbReference type="ChEBI" id="CHEBI:49883"/>
        <label>2</label>
    </ligand>
</feature>
<feature type="binding site" evidence="9">
    <location>
        <position position="223"/>
    </location>
    <ligand>
        <name>tRNA</name>
        <dbReference type="ChEBI" id="CHEBI:17843"/>
    </ligand>
</feature>
<dbReference type="InterPro" id="IPR013542">
    <property type="entry name" value="QueG_DUF1730"/>
</dbReference>
<dbReference type="InterPro" id="IPR004453">
    <property type="entry name" value="QueG"/>
</dbReference>
<feature type="binding site" evidence="9">
    <location>
        <position position="191"/>
    </location>
    <ligand>
        <name>[4Fe-4S] cluster</name>
        <dbReference type="ChEBI" id="CHEBI:49883"/>
        <label>1</label>
    </ligand>
</feature>
<feature type="binding site" evidence="9">
    <location>
        <position position="198"/>
    </location>
    <ligand>
        <name>[4Fe-4S] cluster</name>
        <dbReference type="ChEBI" id="CHEBI:49883"/>
        <label>2</label>
    </ligand>
</feature>
<keyword evidence="5 9" id="KW-0671">Queuosine biosynthesis</keyword>
<keyword evidence="6 9" id="KW-0560">Oxidoreductase</keyword>
<dbReference type="PROSITE" id="PS00198">
    <property type="entry name" value="4FE4S_FER_1"/>
    <property type="match status" value="1"/>
</dbReference>
<feature type="binding site" evidence="9">
    <location>
        <position position="155"/>
    </location>
    <ligand>
        <name>cob(II)alamin</name>
        <dbReference type="ChEBI" id="CHEBI:16304"/>
    </ligand>
</feature>
<comment type="caution">
    <text evidence="9">Lacks conserved residue(s) required for the propagation of feature annotation.</text>
</comment>
<dbReference type="Proteomes" id="UP000324595">
    <property type="component" value="Unassembled WGS sequence"/>
</dbReference>
<dbReference type="OrthoDB" id="9784571at2"/>
<proteinExistence type="inferred from homology"/>
<evidence type="ECO:0000313" key="11">
    <source>
        <dbReference type="EMBL" id="TYP95151.1"/>
    </source>
</evidence>
<comment type="similarity">
    <text evidence="9">Belongs to the QueG family.</text>
</comment>
<dbReference type="UniPathway" id="UPA00392"/>
<dbReference type="GO" id="GO:0031419">
    <property type="term" value="F:cobalamin binding"/>
    <property type="evidence" value="ECO:0007669"/>
    <property type="project" value="UniProtKB-KW"/>
</dbReference>
<gene>
    <name evidence="9" type="primary">queG</name>
    <name evidence="11" type="ORF">LX73_0446</name>
</gene>
<dbReference type="GO" id="GO:0046872">
    <property type="term" value="F:metal ion binding"/>
    <property type="evidence" value="ECO:0007669"/>
    <property type="project" value="UniProtKB-KW"/>
</dbReference>
<evidence type="ECO:0000256" key="7">
    <source>
        <dbReference type="ARBA" id="ARBA00023004"/>
    </source>
</evidence>
<dbReference type="Gene3D" id="3.30.70.20">
    <property type="match status" value="1"/>
</dbReference>
<comment type="pathway">
    <text evidence="9">tRNA modification; tRNA-queuosine biosynthesis.</text>
</comment>
<dbReference type="InterPro" id="IPR017896">
    <property type="entry name" value="4Fe4S_Fe-S-bd"/>
</dbReference>
<dbReference type="EC" id="1.17.99.6" evidence="9"/>
<sequence>MNLRKRTQKVREAALRLGFNACGFAKAGRLETEERRLREWLNQDRQGTMGWMANHFDKRVDPTKLVPGAKSVVSVIGSYYHPKHEQQQEQENSPKIAKYAQGRDYHKVYKKKLKALFAETEELLGGLEGRVFVDSAPVLDKAWAVRSGLGWMGKNSNILNKNLGSFFFIGEMIVDAKFQYDTPVTDHCGSCTRCIESCPTNAIYEPYRVDATKCISYLTIELKEEIPDEHRDDLGNWMFGCDICQDVCPWNRNAQYGQMEDLAPRDKILNHDINFWEELDIKQYDALFEGSAIRRAKFEKYKDNVAAAAANIKGD</sequence>
<dbReference type="FunFam" id="3.30.70.20:FF:000037">
    <property type="entry name" value="Epoxyqueuosine reductase"/>
    <property type="match status" value="1"/>
</dbReference>
<dbReference type="PROSITE" id="PS51379">
    <property type="entry name" value="4FE4S_FER_2"/>
    <property type="match status" value="1"/>
</dbReference>
<accession>A0A5D3YRI1</accession>
<organism evidence="11 12">
    <name type="scientific">Fodinibius salinus</name>
    <dbReference type="NCBI Taxonomy" id="860790"/>
    <lineage>
        <taxon>Bacteria</taxon>
        <taxon>Pseudomonadati</taxon>
        <taxon>Balneolota</taxon>
        <taxon>Balneolia</taxon>
        <taxon>Balneolales</taxon>
        <taxon>Balneolaceae</taxon>
        <taxon>Fodinibius</taxon>
    </lineage>
</organism>
<feature type="binding site" evidence="9">
    <location>
        <position position="244"/>
    </location>
    <ligand>
        <name>[4Fe-4S] cluster</name>
        <dbReference type="ChEBI" id="CHEBI:49883"/>
        <label>2</label>
    </ligand>
</feature>
<feature type="binding site" evidence="9">
    <location>
        <position position="59"/>
    </location>
    <ligand>
        <name>cob(II)alamin</name>
        <dbReference type="ChEBI" id="CHEBI:16304"/>
    </ligand>
</feature>
<evidence type="ECO:0000256" key="2">
    <source>
        <dbReference type="ARBA" id="ARBA00022490"/>
    </source>
</evidence>
<feature type="binding site" evidence="9">
    <location>
        <position position="282"/>
    </location>
    <ligand>
        <name>tRNA</name>
        <dbReference type="ChEBI" id="CHEBI:17843"/>
    </ligand>
</feature>
<comment type="cofactor">
    <cofactor evidence="9">
        <name>[4Fe-4S] cluster</name>
        <dbReference type="ChEBI" id="CHEBI:49883"/>
    </cofactor>
    <text evidence="9">Binds 2 [4Fe-4S] clusters per monomer.</text>
</comment>
<dbReference type="GO" id="GO:0051539">
    <property type="term" value="F:4 iron, 4 sulfur cluster binding"/>
    <property type="evidence" value="ECO:0007669"/>
    <property type="project" value="UniProtKB-KW"/>
</dbReference>
<comment type="caution">
    <text evidence="11">The sequence shown here is derived from an EMBL/GenBank/DDBJ whole genome shotgun (WGS) entry which is preliminary data.</text>
</comment>
<dbReference type="Pfam" id="PF08331">
    <property type="entry name" value="QueG_DUF1730"/>
    <property type="match status" value="1"/>
</dbReference>
<keyword evidence="12" id="KW-1185">Reference proteome</keyword>
<evidence type="ECO:0000256" key="8">
    <source>
        <dbReference type="ARBA" id="ARBA00023014"/>
    </source>
</evidence>
<feature type="binding site" evidence="9">
    <location>
        <position position="169"/>
    </location>
    <ligand>
        <name>cob(II)alamin</name>
        <dbReference type="ChEBI" id="CHEBI:16304"/>
    </ligand>
</feature>
<keyword evidence="1 9" id="KW-0004">4Fe-4S</keyword>
<evidence type="ECO:0000256" key="9">
    <source>
        <dbReference type="HAMAP-Rule" id="MF_00916"/>
    </source>
</evidence>
<dbReference type="EMBL" id="VNHY01000001">
    <property type="protein sequence ID" value="TYP95151.1"/>
    <property type="molecule type" value="Genomic_DNA"/>
</dbReference>
<keyword evidence="9" id="KW-0170">Cobalt</keyword>
<evidence type="ECO:0000256" key="1">
    <source>
        <dbReference type="ARBA" id="ARBA00022485"/>
    </source>
</evidence>
<feature type="active site" description="Proton donor" evidence="9">
    <location>
        <position position="134"/>
    </location>
</feature>
<feature type="binding site" evidence="9">
    <location>
        <position position="188"/>
    </location>
    <ligand>
        <name>[4Fe-4S] cluster</name>
        <dbReference type="ChEBI" id="CHEBI:49883"/>
        <label>1</label>
    </ligand>
</feature>
<keyword evidence="9" id="KW-0846">Cobalamin</keyword>
<name>A0A5D3YRI1_9BACT</name>